<feature type="domain" description="MATH" evidence="1">
    <location>
        <begin position="194"/>
        <end position="321"/>
    </location>
</feature>
<gene>
    <name evidence="2" type="ORF">JCGZ_24937</name>
</gene>
<dbReference type="Pfam" id="PF22486">
    <property type="entry name" value="MATH_2"/>
    <property type="match status" value="2"/>
</dbReference>
<feature type="domain" description="MATH" evidence="1">
    <location>
        <begin position="36"/>
        <end position="173"/>
    </location>
</feature>
<dbReference type="Gene3D" id="2.60.210.10">
    <property type="entry name" value="Apoptosis, Tumor Necrosis Factor Receptor Associated Protein 2, Chain A"/>
    <property type="match status" value="2"/>
</dbReference>
<dbReference type="EMBL" id="KK914327">
    <property type="protein sequence ID" value="KDP40938.1"/>
    <property type="molecule type" value="Genomic_DNA"/>
</dbReference>
<dbReference type="Proteomes" id="UP000027138">
    <property type="component" value="Unassembled WGS sequence"/>
</dbReference>
<evidence type="ECO:0000259" key="1">
    <source>
        <dbReference type="PROSITE" id="PS50144"/>
    </source>
</evidence>
<name>A0A067L123_JATCU</name>
<keyword evidence="3" id="KW-1185">Reference proteome</keyword>
<sequence length="332" mass="37645">MAKEGKTQNPVVGRGSCYNSITLAMFKDKSYTEASPAHYTLKIESFSQLSEALKKTGVDKYESGVFDVGGYKWKLLMYPYGNTKKNGDGHISLYLAMVETDAVLKGTQVDVTLKLSVYDHIREQYLSIEDGKVKRYHSLKTEHGFDQLLPLATFNDSSNGYLVDDCCVFGVAVHVLKFAASKREKFKIIEEPENGTYTWYIYNFSKLEPKENISRVFTVAGYNWNLSLYPKGVLTEWGRSLSLYLKLDPGSIGSPQKQVYVECKLLARDRWYGKHHERTVQKWFSESKSLWGFASFMLLSDLNNRSTGFLVNDTLVVEAKITKVSVAEAQIS</sequence>
<evidence type="ECO:0000313" key="2">
    <source>
        <dbReference type="EMBL" id="KDP40938.1"/>
    </source>
</evidence>
<dbReference type="PANTHER" id="PTHR46162:SF48">
    <property type="entry name" value="MATH DOMAIN-CONTAINING PROTEIN"/>
    <property type="match status" value="1"/>
</dbReference>
<dbReference type="AlphaFoldDB" id="A0A067L123"/>
<dbReference type="CDD" id="cd00121">
    <property type="entry name" value="MATH"/>
    <property type="match status" value="2"/>
</dbReference>
<accession>A0A067L123</accession>
<dbReference type="OrthoDB" id="192247at2759"/>
<dbReference type="STRING" id="180498.A0A067L123"/>
<dbReference type="SMART" id="SM00061">
    <property type="entry name" value="MATH"/>
    <property type="match status" value="2"/>
</dbReference>
<organism evidence="2 3">
    <name type="scientific">Jatropha curcas</name>
    <name type="common">Barbados nut</name>
    <dbReference type="NCBI Taxonomy" id="180498"/>
    <lineage>
        <taxon>Eukaryota</taxon>
        <taxon>Viridiplantae</taxon>
        <taxon>Streptophyta</taxon>
        <taxon>Embryophyta</taxon>
        <taxon>Tracheophyta</taxon>
        <taxon>Spermatophyta</taxon>
        <taxon>Magnoliopsida</taxon>
        <taxon>eudicotyledons</taxon>
        <taxon>Gunneridae</taxon>
        <taxon>Pentapetalae</taxon>
        <taxon>rosids</taxon>
        <taxon>fabids</taxon>
        <taxon>Malpighiales</taxon>
        <taxon>Euphorbiaceae</taxon>
        <taxon>Crotonoideae</taxon>
        <taxon>Jatropheae</taxon>
        <taxon>Jatropha</taxon>
    </lineage>
</organism>
<dbReference type="InterPro" id="IPR008974">
    <property type="entry name" value="TRAF-like"/>
</dbReference>
<dbReference type="PROSITE" id="PS50144">
    <property type="entry name" value="MATH"/>
    <property type="match status" value="2"/>
</dbReference>
<evidence type="ECO:0000313" key="3">
    <source>
        <dbReference type="Proteomes" id="UP000027138"/>
    </source>
</evidence>
<proteinExistence type="predicted"/>
<dbReference type="PANTHER" id="PTHR46162">
    <property type="entry name" value="TRAF-LIKE FAMILY PROTEIN"/>
    <property type="match status" value="1"/>
</dbReference>
<dbReference type="SUPFAM" id="SSF49599">
    <property type="entry name" value="TRAF domain-like"/>
    <property type="match status" value="2"/>
</dbReference>
<protein>
    <recommendedName>
        <fullName evidence="1">MATH domain-containing protein</fullName>
    </recommendedName>
</protein>
<dbReference type="InterPro" id="IPR002083">
    <property type="entry name" value="MATH/TRAF_dom"/>
</dbReference>
<reference evidence="2 3" key="1">
    <citation type="journal article" date="2014" name="PLoS ONE">
        <title>Global Analysis of Gene Expression Profiles in Physic Nut (Jatropha curcas L.) Seedlings Exposed to Salt Stress.</title>
        <authorList>
            <person name="Zhang L."/>
            <person name="Zhang C."/>
            <person name="Wu P."/>
            <person name="Chen Y."/>
            <person name="Li M."/>
            <person name="Jiang H."/>
            <person name="Wu G."/>
        </authorList>
    </citation>
    <scope>NUCLEOTIDE SEQUENCE [LARGE SCALE GENOMIC DNA]</scope>
    <source>
        <strain evidence="3">cv. GZQX0401</strain>
        <tissue evidence="2">Young leaves</tissue>
    </source>
</reference>